<gene>
    <name evidence="1" type="ORF">GCM10015535_20330</name>
</gene>
<keyword evidence="2" id="KW-1185">Reference proteome</keyword>
<organism evidence="1 2">
    <name type="scientific">Streptomyces gelaticus</name>
    <dbReference type="NCBI Taxonomy" id="285446"/>
    <lineage>
        <taxon>Bacteria</taxon>
        <taxon>Bacillati</taxon>
        <taxon>Actinomycetota</taxon>
        <taxon>Actinomycetes</taxon>
        <taxon>Kitasatosporales</taxon>
        <taxon>Streptomycetaceae</taxon>
        <taxon>Streptomyces</taxon>
    </lineage>
</organism>
<accession>A0ABQ2VXZ5</accession>
<reference evidence="2" key="1">
    <citation type="journal article" date="2019" name="Int. J. Syst. Evol. Microbiol.">
        <title>The Global Catalogue of Microorganisms (GCM) 10K type strain sequencing project: providing services to taxonomists for standard genome sequencing and annotation.</title>
        <authorList>
            <consortium name="The Broad Institute Genomics Platform"/>
            <consortium name="The Broad Institute Genome Sequencing Center for Infectious Disease"/>
            <person name="Wu L."/>
            <person name="Ma J."/>
        </authorList>
    </citation>
    <scope>NUCLEOTIDE SEQUENCE [LARGE SCALE GENOMIC DNA]</scope>
    <source>
        <strain evidence="2">JCM 4376</strain>
    </source>
</reference>
<evidence type="ECO:0000313" key="2">
    <source>
        <dbReference type="Proteomes" id="UP000660675"/>
    </source>
</evidence>
<sequence length="189" mass="20406">MIAVTELEELVLTPDERAQGVGVDSVTFTMDWSGEDHPGQLAAFVAGRVRAFGADPADVDTDAVHRAAETDPTLRRGDLPVRQLDHLSGVLAHLGCTLMMQDNGTDTYELLVALTGEHEPTELTHQGVPVRAWGSEPEETLVSLNCPNCSQMLVWELPSTEALADERCPCGTALFDATGRPLPHVTLHD</sequence>
<evidence type="ECO:0000313" key="1">
    <source>
        <dbReference type="EMBL" id="GGV81100.1"/>
    </source>
</evidence>
<dbReference type="Proteomes" id="UP000660675">
    <property type="component" value="Unassembled WGS sequence"/>
</dbReference>
<dbReference type="RefSeq" id="WP_189543329.1">
    <property type="nucleotide sequence ID" value="NZ_BMTF01000005.1"/>
</dbReference>
<name>A0ABQ2VXZ5_9ACTN</name>
<dbReference type="EMBL" id="BMTF01000005">
    <property type="protein sequence ID" value="GGV81100.1"/>
    <property type="molecule type" value="Genomic_DNA"/>
</dbReference>
<comment type="caution">
    <text evidence="1">The sequence shown here is derived from an EMBL/GenBank/DDBJ whole genome shotgun (WGS) entry which is preliminary data.</text>
</comment>
<proteinExistence type="predicted"/>
<protein>
    <submittedName>
        <fullName evidence="1">Uncharacterized protein</fullName>
    </submittedName>
</protein>